<keyword evidence="3" id="KW-1185">Reference proteome</keyword>
<evidence type="ECO:0000313" key="2">
    <source>
        <dbReference type="EMBL" id="SKA06886.1"/>
    </source>
</evidence>
<dbReference type="Pfam" id="PF08445">
    <property type="entry name" value="FR47"/>
    <property type="match status" value="1"/>
</dbReference>
<reference evidence="3" key="1">
    <citation type="submission" date="2017-02" db="EMBL/GenBank/DDBJ databases">
        <authorList>
            <person name="Varghese N."/>
            <person name="Submissions S."/>
        </authorList>
    </citation>
    <scope>NUCLEOTIDE SEQUENCE [LARGE SCALE GENOMIC DNA]</scope>
    <source>
        <strain evidence="3">ATCC BAA-73</strain>
    </source>
</reference>
<dbReference type="InterPro" id="IPR013653">
    <property type="entry name" value="GCN5-like_dom"/>
</dbReference>
<dbReference type="PANTHER" id="PTHR20958">
    <property type="entry name" value="GLYCINE N-ACYLTRANSFERASE-LIKE PROTEIN"/>
    <property type="match status" value="1"/>
</dbReference>
<dbReference type="CDD" id="cd04301">
    <property type="entry name" value="NAT_SF"/>
    <property type="match status" value="1"/>
</dbReference>
<dbReference type="RefSeq" id="WP_078811076.1">
    <property type="nucleotide sequence ID" value="NZ_FUWM01000032.1"/>
</dbReference>
<dbReference type="Gene3D" id="3.40.630.30">
    <property type="match status" value="1"/>
</dbReference>
<name>A0A1T4QT90_9FIRM</name>
<organism evidence="2 3">
    <name type="scientific">Selenihalanaerobacter shriftii</name>
    <dbReference type="NCBI Taxonomy" id="142842"/>
    <lineage>
        <taxon>Bacteria</taxon>
        <taxon>Bacillati</taxon>
        <taxon>Bacillota</taxon>
        <taxon>Clostridia</taxon>
        <taxon>Halanaerobiales</taxon>
        <taxon>Halobacteroidaceae</taxon>
        <taxon>Selenihalanaerobacter</taxon>
    </lineage>
</organism>
<dbReference type="OrthoDB" id="3185958at2"/>
<protein>
    <submittedName>
        <fullName evidence="2">FR47-like protein</fullName>
    </submittedName>
</protein>
<dbReference type="PROSITE" id="PS51186">
    <property type="entry name" value="GNAT"/>
    <property type="match status" value="1"/>
</dbReference>
<gene>
    <name evidence="2" type="ORF">SAMN02745118_02686</name>
</gene>
<dbReference type="Proteomes" id="UP000190625">
    <property type="component" value="Unassembled WGS sequence"/>
</dbReference>
<dbReference type="EMBL" id="FUWM01000032">
    <property type="protein sequence ID" value="SKA06886.1"/>
    <property type="molecule type" value="Genomic_DNA"/>
</dbReference>
<dbReference type="AlphaFoldDB" id="A0A1T4QT90"/>
<proteinExistence type="predicted"/>
<dbReference type="GO" id="GO:0016747">
    <property type="term" value="F:acyltransferase activity, transferring groups other than amino-acyl groups"/>
    <property type="evidence" value="ECO:0007669"/>
    <property type="project" value="InterPro"/>
</dbReference>
<dbReference type="SUPFAM" id="SSF55729">
    <property type="entry name" value="Acyl-CoA N-acyltransferases (Nat)"/>
    <property type="match status" value="1"/>
</dbReference>
<sequence>MNHNLENKLSKNLPRDISALGFVQNYPIKKVYQVGNSYIILGKSDHLWAYVSSEDKDELIHLINKYKYETKYFASIESWMKPIIQKNKDVEWELQTKRFIFPEHLEIGVLDNRVKRLKSSDANYIYNNSHYKEVTSIKYIQERINQGVSAGITKNNKLIAWGLTHDDNALGFLHVLPEYRRQGYAEEITKCLIQKQRSENKEVFLNIEIDNFKSESLATKLGFVFDRKISWFKI</sequence>
<evidence type="ECO:0000259" key="1">
    <source>
        <dbReference type="PROSITE" id="PS51186"/>
    </source>
</evidence>
<dbReference type="STRING" id="142842.SAMN02745118_02686"/>
<dbReference type="InterPro" id="IPR016181">
    <property type="entry name" value="Acyl_CoA_acyltransferase"/>
</dbReference>
<evidence type="ECO:0000313" key="3">
    <source>
        <dbReference type="Proteomes" id="UP000190625"/>
    </source>
</evidence>
<feature type="domain" description="N-acetyltransferase" evidence="1">
    <location>
        <begin position="112"/>
        <end position="234"/>
    </location>
</feature>
<accession>A0A1T4QT90</accession>
<dbReference type="InterPro" id="IPR053225">
    <property type="entry name" value="Acyl-CoA_N-acyltransferase"/>
</dbReference>
<dbReference type="InterPro" id="IPR000182">
    <property type="entry name" value="GNAT_dom"/>
</dbReference>
<dbReference type="PANTHER" id="PTHR20958:SF6">
    <property type="entry name" value="GLYCINE N-ACYLTRANSFERASE-LIKE PROTEIN"/>
    <property type="match status" value="1"/>
</dbReference>